<evidence type="ECO:0000256" key="1">
    <source>
        <dbReference type="SAM" id="Coils"/>
    </source>
</evidence>
<reference evidence="2 3" key="1">
    <citation type="submission" date="2022-06" db="EMBL/GenBank/DDBJ databases">
        <title>Thiomicrohabdus sp. nov, an obligately chemolithoautotrophic, sulfur-oxidizing bacterium isolated from beach of Guanyin Mountain. Amoy.</title>
        <authorList>
            <person name="Zhu H."/>
        </authorList>
    </citation>
    <scope>NUCLEOTIDE SEQUENCE [LARGE SCALE GENOMIC DNA]</scope>
    <source>
        <strain evidence="2 3">XGS-01</strain>
    </source>
</reference>
<feature type="coiled-coil region" evidence="1">
    <location>
        <begin position="240"/>
        <end position="323"/>
    </location>
</feature>
<protein>
    <recommendedName>
        <fullName evidence="4">Plasmid recombination enzyme</fullName>
    </recommendedName>
</protein>
<sequence length="546" mass="63295">MTGTVIVRLKGIKDEGNLTHDLGERNGLNYVDHTKSHLNMIVIGQPFAESKQKFKEQKKFIVNDFNQEKAQQRQFIMPDFLDEKEYVKERRKVRNWQSHMKSHLAGFIGFGHDAQANSLDREKMDACAKEYVKTLCDRHGIELLYLIRHEDETTPHYHFLTTNYNPATKHTIRLDRNLLRKEQDKIGESFSSMGLTRGLDKQERLKLAAEKLNQPMIDGRYSAEVWKESNVIHRSVKQLHEDLPLEIEDKKEEIQQIQAQISKQQAKIEKNQKLIAKNEHTLLQLAIKEASSQVKQEKIEKRLKIYQKRINDAQAEIDRLSVEFAPPKTSIIEYVSGYEKPLIGPPKPTIKKTKVVSVKNANASYKAAEAYKRKLEQQEFELKNQKAKAKQEQLVIEEELKAFFAKLAYKHMMVFGKPFDSQDEMLDFIKWFDQDTGWVTTNIGTRFKTQTENNQVVRVVVEHSEGISAKQKAKTLLFATHKAEMTKGHFKGLDEVLIEFCKMMKQSPGKYDFELILSDEQKTTLTKNGIFEEDNLQELVLPGMGL</sequence>
<dbReference type="EMBL" id="CP102381">
    <property type="protein sequence ID" value="WEJ61881.1"/>
    <property type="molecule type" value="Genomic_DNA"/>
</dbReference>
<organism evidence="2 3">
    <name type="scientific">Thiomicrorhabdus lithotrophica</name>
    <dbReference type="NCBI Taxonomy" id="2949997"/>
    <lineage>
        <taxon>Bacteria</taxon>
        <taxon>Pseudomonadati</taxon>
        <taxon>Pseudomonadota</taxon>
        <taxon>Gammaproteobacteria</taxon>
        <taxon>Thiotrichales</taxon>
        <taxon>Piscirickettsiaceae</taxon>
        <taxon>Thiomicrorhabdus</taxon>
    </lineage>
</organism>
<accession>A0ABY8C7D9</accession>
<feature type="coiled-coil region" evidence="1">
    <location>
        <begin position="358"/>
        <end position="395"/>
    </location>
</feature>
<gene>
    <name evidence="2" type="ORF">NR989_07620</name>
</gene>
<dbReference type="Gene3D" id="3.30.930.30">
    <property type="match status" value="1"/>
</dbReference>
<keyword evidence="3" id="KW-1185">Reference proteome</keyword>
<evidence type="ECO:0000313" key="3">
    <source>
        <dbReference type="Proteomes" id="UP001222275"/>
    </source>
</evidence>
<dbReference type="Proteomes" id="UP001222275">
    <property type="component" value="Chromosome"/>
</dbReference>
<proteinExistence type="predicted"/>
<keyword evidence="1" id="KW-0175">Coiled coil</keyword>
<evidence type="ECO:0008006" key="4">
    <source>
        <dbReference type="Google" id="ProtNLM"/>
    </source>
</evidence>
<evidence type="ECO:0000313" key="2">
    <source>
        <dbReference type="EMBL" id="WEJ61881.1"/>
    </source>
</evidence>
<name>A0ABY8C7D9_9GAMM</name>
<dbReference type="RefSeq" id="WP_275594141.1">
    <property type="nucleotide sequence ID" value="NZ_CP102381.1"/>
</dbReference>